<dbReference type="PANTHER" id="PTHR43646:SF3">
    <property type="entry name" value="SLR1566 PROTEIN"/>
    <property type="match status" value="1"/>
</dbReference>
<feature type="non-terminal residue" evidence="3">
    <location>
        <position position="288"/>
    </location>
</feature>
<comment type="caution">
    <text evidence="3">The sequence shown here is derived from an EMBL/GenBank/DDBJ whole genome shotgun (WGS) entry which is preliminary data.</text>
</comment>
<dbReference type="EC" id="2.4.-.-" evidence="3"/>
<dbReference type="Proteomes" id="UP001526143">
    <property type="component" value="Unassembled WGS sequence"/>
</dbReference>
<dbReference type="InterPro" id="IPR029044">
    <property type="entry name" value="Nucleotide-diphossugar_trans"/>
</dbReference>
<dbReference type="SUPFAM" id="SSF53448">
    <property type="entry name" value="Nucleotide-diphospho-sugar transferases"/>
    <property type="match status" value="1"/>
</dbReference>
<dbReference type="Gene3D" id="3.90.550.10">
    <property type="entry name" value="Spore Coat Polysaccharide Biosynthesis Protein SpsA, Chain A"/>
    <property type="match status" value="1"/>
</dbReference>
<keyword evidence="3" id="KW-0808">Transferase</keyword>
<evidence type="ECO:0000259" key="2">
    <source>
        <dbReference type="Pfam" id="PF00535"/>
    </source>
</evidence>
<dbReference type="GO" id="GO:0016757">
    <property type="term" value="F:glycosyltransferase activity"/>
    <property type="evidence" value="ECO:0007669"/>
    <property type="project" value="UniProtKB-KW"/>
</dbReference>
<keyword evidence="1" id="KW-0472">Membrane</keyword>
<evidence type="ECO:0000313" key="3">
    <source>
        <dbReference type="EMBL" id="MCV3212130.1"/>
    </source>
</evidence>
<keyword evidence="1" id="KW-1133">Transmembrane helix</keyword>
<dbReference type="Pfam" id="PF00535">
    <property type="entry name" value="Glycos_transf_2"/>
    <property type="match status" value="1"/>
</dbReference>
<gene>
    <name evidence="3" type="ORF">OGM63_01075</name>
</gene>
<dbReference type="InterPro" id="IPR001173">
    <property type="entry name" value="Glyco_trans_2-like"/>
</dbReference>
<dbReference type="EMBL" id="JAOWRF010000008">
    <property type="protein sequence ID" value="MCV3212130.1"/>
    <property type="molecule type" value="Genomic_DNA"/>
</dbReference>
<feature type="transmembrane region" description="Helical" evidence="1">
    <location>
        <begin position="20"/>
        <end position="42"/>
    </location>
</feature>
<sequence length="288" mass="31966">MHTVSKHSILLTEAVNWQEAMEGIIFGVMLLSLVIWIGLLTLRGQFWRTDQQLEVGETLLESLPTVCAVIPARNEADLLPVSLRSLLRQDYHGSFSVFLVDDHSTDGTPDIALSVAHALNKSHQLQIVSAQALPPGWTGKLWAIEQGIQAVETLHATSLEKPDATSLEKPDYYLLTDADIEHDVANLQRLVAKAEKDNLDLVSVMVRLRCKSLWEQLLIPAFVFFFQKIYPFDWVNDPNNTTAAAAGGCILIRREALNRIGGIKAVRHALIDDCALASAVKRERERGG</sequence>
<protein>
    <submittedName>
        <fullName evidence="3">Glycosyltransferase</fullName>
        <ecNumber evidence="3">2.4.-.-</ecNumber>
    </submittedName>
</protein>
<evidence type="ECO:0000313" key="4">
    <source>
        <dbReference type="Proteomes" id="UP001526143"/>
    </source>
</evidence>
<organism evidence="3 4">
    <name type="scientific">Plectonema radiosum NIES-515</name>
    <dbReference type="NCBI Taxonomy" id="2986073"/>
    <lineage>
        <taxon>Bacteria</taxon>
        <taxon>Bacillati</taxon>
        <taxon>Cyanobacteriota</taxon>
        <taxon>Cyanophyceae</taxon>
        <taxon>Oscillatoriophycideae</taxon>
        <taxon>Oscillatoriales</taxon>
        <taxon>Microcoleaceae</taxon>
        <taxon>Plectonema</taxon>
    </lineage>
</organism>
<keyword evidence="4" id="KW-1185">Reference proteome</keyword>
<keyword evidence="1" id="KW-0812">Transmembrane</keyword>
<evidence type="ECO:0000256" key="1">
    <source>
        <dbReference type="SAM" id="Phobius"/>
    </source>
</evidence>
<dbReference type="RefSeq" id="WP_263743648.1">
    <property type="nucleotide sequence ID" value="NZ_JAOWRF010000008.1"/>
</dbReference>
<reference evidence="3 4" key="1">
    <citation type="submission" date="2022-10" db="EMBL/GenBank/DDBJ databases">
        <title>Identification of biosynthetic pathway for the production of the potent trypsin inhibitor radiosumin.</title>
        <authorList>
            <person name="Fewer D.P."/>
            <person name="Delbaje E."/>
            <person name="Ouyang X."/>
            <person name="Agostino P.D."/>
            <person name="Wahlsten M."/>
            <person name="Jokela J."/>
            <person name="Permi P."/>
            <person name="Haapaniemi E."/>
            <person name="Koistinen H."/>
        </authorList>
    </citation>
    <scope>NUCLEOTIDE SEQUENCE [LARGE SCALE GENOMIC DNA]</scope>
    <source>
        <strain evidence="3 4">NIES-515</strain>
    </source>
</reference>
<feature type="domain" description="Glycosyltransferase 2-like" evidence="2">
    <location>
        <begin position="68"/>
        <end position="260"/>
    </location>
</feature>
<proteinExistence type="predicted"/>
<accession>A0ABT3ATT4</accession>
<name>A0ABT3ATT4_9CYAN</name>
<dbReference type="PANTHER" id="PTHR43646">
    <property type="entry name" value="GLYCOSYLTRANSFERASE"/>
    <property type="match status" value="1"/>
</dbReference>
<keyword evidence="3" id="KW-0328">Glycosyltransferase</keyword>